<dbReference type="RefSeq" id="XP_030751386.1">
    <property type="nucleotide sequence ID" value="XM_030895526.1"/>
</dbReference>
<evidence type="ECO:0000313" key="2">
    <source>
        <dbReference type="RefSeq" id="XP_030751386.1"/>
    </source>
</evidence>
<name>A0A6J2XJV9_SITOR</name>
<dbReference type="InterPro" id="IPR005312">
    <property type="entry name" value="DUF1759"/>
</dbReference>
<dbReference type="AlphaFoldDB" id="A0A6J2XJV9"/>
<dbReference type="OrthoDB" id="7444419at2759"/>
<dbReference type="Proteomes" id="UP000504635">
    <property type="component" value="Unplaced"/>
</dbReference>
<evidence type="ECO:0000313" key="1">
    <source>
        <dbReference type="Proteomes" id="UP000504635"/>
    </source>
</evidence>
<dbReference type="PANTHER" id="PTHR22954">
    <property type="entry name" value="RETROVIRAL PROTEASE-RELATED"/>
    <property type="match status" value="1"/>
</dbReference>
<dbReference type="KEGG" id="soy:115878916"/>
<sequence length="223" mass="26126">MNIKLPQIDLPHFNGTYENWLPFYEGFKALVLDNPSLNNIQRFYYLLSALKNDSIQVVQSLEISDHNFDIAWQLLKDRYENKRVIVQNHIKGIFELPVMSKENHGILRKIIDGFSKHQRALKSLGQPISTWDTLLIYILSNKLDNHTRREWEASLKSDQLPDITIFLDFLKNKAQLLETLDTRETNRVVGVKSDKSFMRSSSHLVTKANDQFRTDCRFCRDIT</sequence>
<dbReference type="PANTHER" id="PTHR22954:SF3">
    <property type="entry name" value="PROTEIN CBG08539"/>
    <property type="match status" value="1"/>
</dbReference>
<dbReference type="InParanoid" id="A0A6J2XJV9"/>
<protein>
    <submittedName>
        <fullName evidence="2">Uncharacterized protein LOC115878916</fullName>
    </submittedName>
</protein>
<reference evidence="2" key="1">
    <citation type="submission" date="2025-08" db="UniProtKB">
        <authorList>
            <consortium name="RefSeq"/>
        </authorList>
    </citation>
    <scope>IDENTIFICATION</scope>
    <source>
        <tissue evidence="2">Gonads</tissue>
    </source>
</reference>
<dbReference type="GeneID" id="115878916"/>
<organism evidence="1 2">
    <name type="scientific">Sitophilus oryzae</name>
    <name type="common">Rice weevil</name>
    <name type="synonym">Curculio oryzae</name>
    <dbReference type="NCBI Taxonomy" id="7048"/>
    <lineage>
        <taxon>Eukaryota</taxon>
        <taxon>Metazoa</taxon>
        <taxon>Ecdysozoa</taxon>
        <taxon>Arthropoda</taxon>
        <taxon>Hexapoda</taxon>
        <taxon>Insecta</taxon>
        <taxon>Pterygota</taxon>
        <taxon>Neoptera</taxon>
        <taxon>Endopterygota</taxon>
        <taxon>Coleoptera</taxon>
        <taxon>Polyphaga</taxon>
        <taxon>Cucujiformia</taxon>
        <taxon>Curculionidae</taxon>
        <taxon>Dryophthorinae</taxon>
        <taxon>Sitophilus</taxon>
    </lineage>
</organism>
<gene>
    <name evidence="2" type="primary">LOC115878916</name>
</gene>
<dbReference type="Pfam" id="PF03564">
    <property type="entry name" value="DUF1759"/>
    <property type="match status" value="1"/>
</dbReference>
<keyword evidence="1" id="KW-1185">Reference proteome</keyword>
<accession>A0A6J2XJV9</accession>
<proteinExistence type="predicted"/>